<evidence type="ECO:0000256" key="8">
    <source>
        <dbReference type="ARBA" id="ARBA00022989"/>
    </source>
</evidence>
<keyword evidence="18" id="KW-1185">Reference proteome</keyword>
<dbReference type="EMBL" id="CAJNJA010024030">
    <property type="protein sequence ID" value="CAE7520727.1"/>
    <property type="molecule type" value="Genomic_DNA"/>
</dbReference>
<dbReference type="GO" id="GO:0005929">
    <property type="term" value="C:cilium"/>
    <property type="evidence" value="ECO:0007669"/>
    <property type="project" value="TreeGrafter"/>
</dbReference>
<evidence type="ECO:0000313" key="18">
    <source>
        <dbReference type="Proteomes" id="UP000601435"/>
    </source>
</evidence>
<keyword evidence="10 15" id="KW-0472">Membrane</keyword>
<dbReference type="OrthoDB" id="313308at2759"/>
<protein>
    <submittedName>
        <fullName evidence="17">PKD2 protein</fullName>
    </submittedName>
</protein>
<feature type="transmembrane region" description="Helical" evidence="15">
    <location>
        <begin position="366"/>
        <end position="392"/>
    </location>
</feature>
<feature type="domain" description="Polycystin cation channel PKD1/PKD2" evidence="16">
    <location>
        <begin position="477"/>
        <end position="619"/>
    </location>
</feature>
<name>A0A812TCG9_9DINO</name>
<accession>A0A812TCG9</accession>
<feature type="compositionally biased region" description="Acidic residues" evidence="14">
    <location>
        <begin position="1405"/>
        <end position="1419"/>
    </location>
</feature>
<evidence type="ECO:0000256" key="10">
    <source>
        <dbReference type="ARBA" id="ARBA00023136"/>
    </source>
</evidence>
<feature type="region of interest" description="Disordered" evidence="14">
    <location>
        <begin position="1388"/>
        <end position="1437"/>
    </location>
</feature>
<evidence type="ECO:0000256" key="2">
    <source>
        <dbReference type="ARBA" id="ARBA00004611"/>
    </source>
</evidence>
<evidence type="ECO:0000256" key="12">
    <source>
        <dbReference type="ARBA" id="ARBA00023273"/>
    </source>
</evidence>
<evidence type="ECO:0000256" key="7">
    <source>
        <dbReference type="ARBA" id="ARBA00022846"/>
    </source>
</evidence>
<dbReference type="InterPro" id="IPR013122">
    <property type="entry name" value="PKD1_2_channel"/>
</dbReference>
<keyword evidence="12" id="KW-0966">Cell projection</keyword>
<feature type="transmembrane region" description="Helical" evidence="15">
    <location>
        <begin position="529"/>
        <end position="551"/>
    </location>
</feature>
<evidence type="ECO:0000256" key="3">
    <source>
        <dbReference type="ARBA" id="ARBA00006737"/>
    </source>
</evidence>
<keyword evidence="5" id="KW-0597">Phosphoprotein</keyword>
<evidence type="ECO:0000313" key="17">
    <source>
        <dbReference type="EMBL" id="CAE7520727.1"/>
    </source>
</evidence>
<evidence type="ECO:0000256" key="4">
    <source>
        <dbReference type="ARBA" id="ARBA00022490"/>
    </source>
</evidence>
<feature type="region of interest" description="Disordered" evidence="14">
    <location>
        <begin position="1"/>
        <end position="25"/>
    </location>
</feature>
<proteinExistence type="inferred from homology"/>
<evidence type="ECO:0000256" key="13">
    <source>
        <dbReference type="SAM" id="Coils"/>
    </source>
</evidence>
<sequence length="1617" mass="181772">MQPHHGSLQVRGRATRKRVNRKAGSVQQDREALQLGLYLSWLRNELDSEAACLEMPWTMLLLLTFAVIVYMHTRPDFVVVVEGAWKSAIEEGATFAWSGNFGHKNVYDVNSLADFWSWLRLGFLPLLVQHSWAWSEGLDEAYRSANLSGNFSSSLPDRLDLAYGLFADEPWDSARLPVRDDFLSYQKIVAGIRMQQERAVGSWEACHIPSSMPEDLWKDWLGKPCMLADQSYFLTPEVHQSETFNGEPMRVEWFLTMKQALQELQMMTLDMEDGCSDLASKATQPGRPEVPDECWCQSCQDGAQGPAGSLAPGPWLDEYTRRVEVSTVAYNQNYGLVSLVSVNFFINKAGHVHKLLDVQSARIDPYVGYLLSVFIMVSCDILWLIGLLKLLLNEVQDIVNTITGSQQTWWKALLFEYLAFWNIVDWLSLACAWAVLGTYIRAGMEVAATSSQLENVLQPDVQNQTREELSARSDLVFQATESLVSAEADFRITLLFFPMLVMLRLFKSFHAQPRLAIVTKTIITASQDLLHFFIVLLSVYTCMAVFGYLLFGQDVEDFSTWDRVCITCFRALLGEWDWEEMETVGRVLAAIWLWCFVVLVVLLLLNMVLAILMDAYQVVKSKASVMVTVPQQISEMLRRRRLNREKKTVRLVEIWFAYLEQFQSHREMFESEVLVRPEDLVKVVPGLPLSQARRTLSSAQRVWRETNDVHYGMENMRMQLKMCNGRVKILQEEVSAIRVAVEEARDASGTLPSPTHLGLKESTLRIVDVLKDTVGGLRSQVHGVLEEECNIYELGHRQLQDDQRTMRVKLGGTTRAGNLGIDTVLRNLRCAQDAKADRVLRSSVSLAACDAGEVKSDARKIGGGLCGDHRGFVVLELSRQGLSATLEEHATKEQVHSVFGSAVATRDPQPSLLAGLHRSLAMCSEPTRGQSLHDEVQPRLCGPPLQCIRADVFLVQAVVFETLLLFTAPQALAQCAFWHVLSISKAEAVTARKKYREPGPVDSGLYRSVKETCISWDKRVHRGNTYSMYTQNAIKEAIEAAQQSQVSPKVAKKRRPKEKSIFDMPLPEHERVPVDLTKHLIASEEPLQVEVVECQTDEFLPEPPPEQYQPQRTGIDASTQVEDGELFDFDAEVEPILDVLVMKTLEQSVMEVEEEHELSAMTSFKGAWFERQKSMMAAWQEQVEEEWVRWHQKEAVMAAQRAQKEREARVLLKIQAVNAAKGHLANLVPNAVEDLKEVAFPDSRGLAIQRNFMQGLFQQVQQEVSAIKRAQQEVDEIVAHGVAAQQAQWSASLQGQREKFAGMEKLRLEELQIRRGKIRILIDDGSGNPVPVGPIQLSSADPVEELQARVYVWLQQNEPKIAAAWPHGVVLRLSGEPVQQTKQLFEAKPGQISMGPQEPPPPPEAEADEAAEGEEEEQVEAGRECPEVTSSVTPGVLRPDASARHRLQVKKVQNLFQRCFDVSCFVQCSRISQQSEAESLPGASAPWVEEVWPLSCQDIKEAWVRAFMDMSLMVAGAGPVPRRLGKAKLKLLAFRRVTNTKGVGACLRDAGLEHLAFSCMHSLNPRPQALACPPQVEDGCPHKSKKVYSIARAAAGTILPDCWHPRRQTFASGWDFA</sequence>
<evidence type="ECO:0000256" key="6">
    <source>
        <dbReference type="ARBA" id="ARBA00022692"/>
    </source>
</evidence>
<feature type="transmembrane region" description="Helical" evidence="15">
    <location>
        <begin position="413"/>
        <end position="436"/>
    </location>
</feature>
<comment type="similarity">
    <text evidence="3">Belongs to the flagellar radial spoke RSP3 family.</text>
</comment>
<dbReference type="PANTHER" id="PTHR21648:SF0">
    <property type="entry name" value="RADIAL SPOKE HEAD PROTEIN 3 HOMOLOG"/>
    <property type="match status" value="1"/>
</dbReference>
<keyword evidence="11" id="KW-0206">Cytoskeleton</keyword>
<gene>
    <name evidence="17" type="primary">PKD2</name>
    <name evidence="17" type="ORF">SNEC2469_LOCUS14892</name>
</gene>
<keyword evidence="8 15" id="KW-1133">Transmembrane helix</keyword>
<reference evidence="17" key="1">
    <citation type="submission" date="2021-02" db="EMBL/GenBank/DDBJ databases">
        <authorList>
            <person name="Dougan E. K."/>
            <person name="Rhodes N."/>
            <person name="Thang M."/>
            <person name="Chan C."/>
        </authorList>
    </citation>
    <scope>NUCLEOTIDE SEQUENCE</scope>
</reference>
<dbReference type="Pfam" id="PF06098">
    <property type="entry name" value="Radial_spoke_3"/>
    <property type="match status" value="1"/>
</dbReference>
<evidence type="ECO:0000256" key="9">
    <source>
        <dbReference type="ARBA" id="ARBA00023069"/>
    </source>
</evidence>
<dbReference type="Proteomes" id="UP000601435">
    <property type="component" value="Unassembled WGS sequence"/>
</dbReference>
<feature type="transmembrane region" description="Helical" evidence="15">
    <location>
        <begin position="591"/>
        <end position="612"/>
    </location>
</feature>
<comment type="subcellular location">
    <subcellularLocation>
        <location evidence="2">Cytoplasm</location>
        <location evidence="2">Cytoskeleton</location>
        <location evidence="2">Flagellum axoneme</location>
    </subcellularLocation>
    <subcellularLocation>
        <location evidence="1">Membrane</location>
        <topology evidence="1">Multi-pass membrane protein</topology>
    </subcellularLocation>
</comment>
<evidence type="ECO:0000256" key="15">
    <source>
        <dbReference type="SAM" id="Phobius"/>
    </source>
</evidence>
<organism evidence="17 18">
    <name type="scientific">Symbiodinium necroappetens</name>
    <dbReference type="NCBI Taxonomy" id="1628268"/>
    <lineage>
        <taxon>Eukaryota</taxon>
        <taxon>Sar</taxon>
        <taxon>Alveolata</taxon>
        <taxon>Dinophyceae</taxon>
        <taxon>Suessiales</taxon>
        <taxon>Symbiodiniaceae</taxon>
        <taxon>Symbiodinium</taxon>
    </lineage>
</organism>
<evidence type="ECO:0000256" key="1">
    <source>
        <dbReference type="ARBA" id="ARBA00004141"/>
    </source>
</evidence>
<dbReference type="GO" id="GO:0016020">
    <property type="term" value="C:membrane"/>
    <property type="evidence" value="ECO:0007669"/>
    <property type="project" value="UniProtKB-SubCell"/>
</dbReference>
<dbReference type="InterPro" id="IPR009290">
    <property type="entry name" value="Radial_spoke_3"/>
</dbReference>
<keyword evidence="13" id="KW-0175">Coiled coil</keyword>
<evidence type="ECO:0000256" key="14">
    <source>
        <dbReference type="SAM" id="MobiDB-lite"/>
    </source>
</evidence>
<dbReference type="PANTHER" id="PTHR21648">
    <property type="entry name" value="FLAGELLAR RADIAL SPOKE PROTEIN 3"/>
    <property type="match status" value="1"/>
</dbReference>
<keyword evidence="7" id="KW-0282">Flagellum</keyword>
<evidence type="ECO:0000259" key="16">
    <source>
        <dbReference type="Pfam" id="PF08016"/>
    </source>
</evidence>
<dbReference type="Gene3D" id="1.10.287.70">
    <property type="match status" value="1"/>
</dbReference>
<feature type="coiled-coil region" evidence="13">
    <location>
        <begin position="713"/>
        <end position="747"/>
    </location>
</feature>
<comment type="caution">
    <text evidence="17">The sequence shown here is derived from an EMBL/GenBank/DDBJ whole genome shotgun (WGS) entry which is preliminary data.</text>
</comment>
<evidence type="ECO:0000256" key="5">
    <source>
        <dbReference type="ARBA" id="ARBA00022553"/>
    </source>
</evidence>
<keyword evidence="9" id="KW-0969">Cilium</keyword>
<evidence type="ECO:0000256" key="11">
    <source>
        <dbReference type="ARBA" id="ARBA00023212"/>
    </source>
</evidence>
<keyword evidence="4" id="KW-0963">Cytoplasm</keyword>
<dbReference type="Pfam" id="PF08016">
    <property type="entry name" value="PKD_channel"/>
    <property type="match status" value="1"/>
</dbReference>
<keyword evidence="6 15" id="KW-0812">Transmembrane</keyword>